<evidence type="ECO:0000313" key="3">
    <source>
        <dbReference type="Proteomes" id="UP001320420"/>
    </source>
</evidence>
<feature type="domain" description="Heterokaryon incompatibility" evidence="1">
    <location>
        <begin position="261"/>
        <end position="425"/>
    </location>
</feature>
<gene>
    <name evidence="2" type="ORF">SLS62_009931</name>
</gene>
<reference evidence="2 3" key="1">
    <citation type="submission" date="2024-02" db="EMBL/GenBank/DDBJ databases">
        <title>De novo assembly and annotation of 12 fungi associated with fruit tree decline syndrome in Ontario, Canada.</title>
        <authorList>
            <person name="Sulman M."/>
            <person name="Ellouze W."/>
            <person name="Ilyukhin E."/>
        </authorList>
    </citation>
    <scope>NUCLEOTIDE SEQUENCE [LARGE SCALE GENOMIC DNA]</scope>
    <source>
        <strain evidence="2 3">M11/M66-122</strain>
    </source>
</reference>
<protein>
    <recommendedName>
        <fullName evidence="1">Heterokaryon incompatibility domain-containing protein</fullName>
    </recommendedName>
</protein>
<keyword evidence="3" id="KW-1185">Reference proteome</keyword>
<dbReference type="InterPro" id="IPR010730">
    <property type="entry name" value="HET"/>
</dbReference>
<evidence type="ECO:0000313" key="2">
    <source>
        <dbReference type="EMBL" id="KAK7745132.1"/>
    </source>
</evidence>
<dbReference type="AlphaFoldDB" id="A0AAN9UCB2"/>
<accession>A0AAN9UCB2</accession>
<organism evidence="2 3">
    <name type="scientific">Diatrype stigma</name>
    <dbReference type="NCBI Taxonomy" id="117547"/>
    <lineage>
        <taxon>Eukaryota</taxon>
        <taxon>Fungi</taxon>
        <taxon>Dikarya</taxon>
        <taxon>Ascomycota</taxon>
        <taxon>Pezizomycotina</taxon>
        <taxon>Sordariomycetes</taxon>
        <taxon>Xylariomycetidae</taxon>
        <taxon>Xylariales</taxon>
        <taxon>Diatrypaceae</taxon>
        <taxon>Diatrype</taxon>
    </lineage>
</organism>
<dbReference type="EMBL" id="JAKJXP020000112">
    <property type="protein sequence ID" value="KAK7745132.1"/>
    <property type="molecule type" value="Genomic_DNA"/>
</dbReference>
<proteinExistence type="predicted"/>
<dbReference type="PANTHER" id="PTHR33112:SF9">
    <property type="entry name" value="HETEROKARYON INCOMPATIBILITY DOMAIN-CONTAINING PROTEIN"/>
    <property type="match status" value="1"/>
</dbReference>
<name>A0AAN9UCB2_9PEZI</name>
<dbReference type="PANTHER" id="PTHR33112">
    <property type="entry name" value="DOMAIN PROTEIN, PUTATIVE-RELATED"/>
    <property type="match status" value="1"/>
</dbReference>
<evidence type="ECO:0000259" key="1">
    <source>
        <dbReference type="Pfam" id="PF06985"/>
    </source>
</evidence>
<comment type="caution">
    <text evidence="2">The sequence shown here is derived from an EMBL/GenBank/DDBJ whole genome shotgun (WGS) entry which is preliminary data.</text>
</comment>
<dbReference type="Proteomes" id="UP001320420">
    <property type="component" value="Unassembled WGS sequence"/>
</dbReference>
<dbReference type="Pfam" id="PF06985">
    <property type="entry name" value="HET"/>
    <property type="match status" value="1"/>
</dbReference>
<sequence length="721" mass="81054">MPGFFAAAQDIAKGVKWAADTTVWAGHYTSRQYKSMRDGVCLLCNNLQPYNHEDTFGRAGAAWRHFTESELAARRKEVGSVPTLVLAELSTKKLLECREVDPKTGLPKNNCRYCRLLCEIFDAFFIDEWMSWITETKNAMPIQFGLMIREGAPLIINCWNFTYDKFYQNARVDLELYLEQPYNTRIPGAPVTGPVGPRMADTRSEFCMRFLQESLQQCCREHPRCVVNFEGFVPTRLVYVGGGNDALRLRDSVPQGEPIAWAALSHCWGGGKPMSLTKANLDQLRRGIDFANLPPTFQNAVTITHQLGLHYVWIDSLCIVQDDRGDWEHEAERMGSVYDRAFIVISGASSANPETPYLGPRDADWLPKRFEFQPSPGVNLPILVRQRSLLAAPLEQGLYEPPFTSSWATLKRVGPLYSRGWCFQESFLAKRIVHFTPGAIIYECQTHRRSEDQLPPYPSTVPGTLGEVSSAEQWYMIVKTYTTRQLTYATDKLPAIAGAATKMPQARASRYLAGLWSESLLLDLLWQVMPGRAHTALSYKKEDNSAPSWSWASMDWGVTWNSLKSPQIVASVMQAETAVRGKNAYGEVSGGSITIRGRMKRCQVLSDYHRNEHWVFYTKSDGSLSKKQHFRTDGRLMAEPLPNHQGGTIACRARDSSSPNTLETTAVFLCIARTALMRSNDVGLILGMSPDIPGSMQRVGNITNVSRDWYDTGEETTMTIV</sequence>